<organism evidence="1 2">
    <name type="scientific">Stappia indica</name>
    <dbReference type="NCBI Taxonomy" id="538381"/>
    <lineage>
        <taxon>Bacteria</taxon>
        <taxon>Pseudomonadati</taxon>
        <taxon>Pseudomonadota</taxon>
        <taxon>Alphaproteobacteria</taxon>
        <taxon>Hyphomicrobiales</taxon>
        <taxon>Stappiaceae</taxon>
        <taxon>Stappia</taxon>
    </lineage>
</organism>
<dbReference type="EMBL" id="CP046908">
    <property type="protein sequence ID" value="QGZ37013.1"/>
    <property type="molecule type" value="Genomic_DNA"/>
</dbReference>
<dbReference type="OrthoDB" id="9771846at2"/>
<dbReference type="KEGG" id="siw:GH266_22450"/>
<accession>A0A857CD57</accession>
<gene>
    <name evidence="1" type="ORF">GH266_22450</name>
</gene>
<evidence type="ECO:0000313" key="1">
    <source>
        <dbReference type="EMBL" id="QGZ37013.1"/>
    </source>
</evidence>
<dbReference type="RefSeq" id="WP_158195831.1">
    <property type="nucleotide sequence ID" value="NZ_CP046908.1"/>
</dbReference>
<protein>
    <recommendedName>
        <fullName evidence="3">Glycosyl transferases group 1</fullName>
    </recommendedName>
</protein>
<proteinExistence type="predicted"/>
<evidence type="ECO:0000313" key="2">
    <source>
        <dbReference type="Proteomes" id="UP000435648"/>
    </source>
</evidence>
<dbReference type="Proteomes" id="UP000435648">
    <property type="component" value="Chromosome"/>
</dbReference>
<name>A0A857CD57_9HYPH</name>
<reference evidence="1 2" key="1">
    <citation type="submission" date="2019-12" db="EMBL/GenBank/DDBJ databases">
        <title>The genome of Stappia indica PHM037.</title>
        <authorList>
            <person name="Kacar D."/>
            <person name="Galan B."/>
            <person name="Canedo L."/>
            <person name="Rodriguez P."/>
            <person name="de la Calle F."/>
            <person name="Garcia J.L."/>
        </authorList>
    </citation>
    <scope>NUCLEOTIDE SEQUENCE [LARGE SCALE GENOMIC DNA]</scope>
    <source>
        <strain evidence="1 2">PHM037</strain>
    </source>
</reference>
<sequence>MILRPNLFRKAALATAFDHFTGRPKTAYPTRYHYLEICEPELAAAGLRIGRIGQHGLTLTDGEGRRLAVVVRYVTGRDLRLLAAFRAQGGRVAYLLDDDLWAMASDIRLDPRYRGRIARFLSGLFPRLLELVDVAVAPNRRLLERLAPVPGAFLHPADLAPTGDLAHFDREDGETRVLFLGTATHAEDFAAVAPGLAEALGAEPGLRVETFLGAKGEALLPASRRVAHRAPMVLEDFQRWLNRARHHVALAPYAVNPVNDGRSIIKLHQHAVAGAAGIYTPTAVFGPVIEDGRNGVFAAHAPAAFRDAVLTLARDRARTRAIAQGGIALSRRLGDRTAVAGFWAGLVAGEDGGA</sequence>
<evidence type="ECO:0008006" key="3">
    <source>
        <dbReference type="Google" id="ProtNLM"/>
    </source>
</evidence>
<dbReference type="AlphaFoldDB" id="A0A857CD57"/>